<gene>
    <name evidence="4" type="ORF">GIS00_13715</name>
</gene>
<feature type="compositionally biased region" description="Polar residues" evidence="1">
    <location>
        <begin position="153"/>
        <end position="179"/>
    </location>
</feature>
<evidence type="ECO:0000313" key="4">
    <source>
        <dbReference type="EMBL" id="MTD14997.1"/>
    </source>
</evidence>
<feature type="compositionally biased region" description="Pro residues" evidence="1">
    <location>
        <begin position="181"/>
        <end position="200"/>
    </location>
</feature>
<name>A0A7K1FLH3_9ACTN</name>
<organism evidence="4 5">
    <name type="scientific">Nakamurella alba</name>
    <dbReference type="NCBI Taxonomy" id="2665158"/>
    <lineage>
        <taxon>Bacteria</taxon>
        <taxon>Bacillati</taxon>
        <taxon>Actinomycetota</taxon>
        <taxon>Actinomycetes</taxon>
        <taxon>Nakamurellales</taxon>
        <taxon>Nakamurellaceae</taxon>
        <taxon>Nakamurella</taxon>
    </lineage>
</organism>
<protein>
    <recommendedName>
        <fullName evidence="3">DM13 domain-containing protein</fullName>
    </recommendedName>
</protein>
<dbReference type="PROSITE" id="PS51549">
    <property type="entry name" value="DM13"/>
    <property type="match status" value="1"/>
</dbReference>
<evidence type="ECO:0000259" key="3">
    <source>
        <dbReference type="PROSITE" id="PS51549"/>
    </source>
</evidence>
<feature type="transmembrane region" description="Helical" evidence="2">
    <location>
        <begin position="48"/>
        <end position="69"/>
    </location>
</feature>
<feature type="transmembrane region" description="Helical" evidence="2">
    <location>
        <begin position="20"/>
        <end position="36"/>
    </location>
</feature>
<feature type="transmembrane region" description="Helical" evidence="2">
    <location>
        <begin position="76"/>
        <end position="93"/>
    </location>
</feature>
<feature type="compositionally biased region" description="Low complexity" evidence="1">
    <location>
        <begin position="123"/>
        <end position="152"/>
    </location>
</feature>
<keyword evidence="2" id="KW-0812">Transmembrane</keyword>
<evidence type="ECO:0000256" key="1">
    <source>
        <dbReference type="SAM" id="MobiDB-lite"/>
    </source>
</evidence>
<feature type="region of interest" description="Disordered" evidence="1">
    <location>
        <begin position="123"/>
        <end position="208"/>
    </location>
</feature>
<dbReference type="InterPro" id="IPR019545">
    <property type="entry name" value="DM13_domain"/>
</dbReference>
<dbReference type="Pfam" id="PF10517">
    <property type="entry name" value="DM13"/>
    <property type="match status" value="1"/>
</dbReference>
<reference evidence="4 5" key="1">
    <citation type="submission" date="2019-11" db="EMBL/GenBank/DDBJ databases">
        <authorList>
            <person name="Jiang L.-Q."/>
        </authorList>
    </citation>
    <scope>NUCLEOTIDE SEQUENCE [LARGE SCALE GENOMIC DNA]</scope>
    <source>
        <strain evidence="4 5">YIM 132087</strain>
    </source>
</reference>
<dbReference type="RefSeq" id="WP_154768980.1">
    <property type="nucleotide sequence ID" value="NZ_WLYK01000005.1"/>
</dbReference>
<sequence>MLTNAGREPRRRRWERKWDVIGLIALAVGGGVWALLRPGIARSVLGSPQALLILAGALLLGVVVGLVVFRWSRRPLVARGLALVPMLVVFLWSEILPQVRGPVVAADADPLAVAATAASDVTVPPLGGTGSLTTASAPSSPTSETSYPLSTTGSSPRTTVSTAASENSSRPTGSASDTDVPSPPGPPATSIPTPTPPPPTVATGSAPPATATAVLPRLQGSGALVGIDHRASGVVRVIDVAEGAVVRFEDFSVEPGPDYVLHVVPGADAVEPGGQDLGRFATTDGAVNVPIADVSGVVTVLIWCRAYAVPVAAATITLA</sequence>
<dbReference type="EMBL" id="WLYK01000005">
    <property type="protein sequence ID" value="MTD14997.1"/>
    <property type="molecule type" value="Genomic_DNA"/>
</dbReference>
<accession>A0A7K1FLH3</accession>
<proteinExistence type="predicted"/>
<evidence type="ECO:0000256" key="2">
    <source>
        <dbReference type="SAM" id="Phobius"/>
    </source>
</evidence>
<dbReference type="AlphaFoldDB" id="A0A7K1FLH3"/>
<dbReference type="Proteomes" id="UP000460221">
    <property type="component" value="Unassembled WGS sequence"/>
</dbReference>
<keyword evidence="2" id="KW-0472">Membrane</keyword>
<keyword evidence="5" id="KW-1185">Reference proteome</keyword>
<comment type="caution">
    <text evidence="4">The sequence shown here is derived from an EMBL/GenBank/DDBJ whole genome shotgun (WGS) entry which is preliminary data.</text>
</comment>
<evidence type="ECO:0000313" key="5">
    <source>
        <dbReference type="Proteomes" id="UP000460221"/>
    </source>
</evidence>
<keyword evidence="2" id="KW-1133">Transmembrane helix</keyword>
<feature type="domain" description="DM13" evidence="3">
    <location>
        <begin position="216"/>
        <end position="317"/>
    </location>
</feature>